<comment type="similarity">
    <text evidence="1">Belongs to the PA28 family.</text>
</comment>
<evidence type="ECO:0000259" key="4">
    <source>
        <dbReference type="Pfam" id="PF02252"/>
    </source>
</evidence>
<evidence type="ECO:0000256" key="1">
    <source>
        <dbReference type="ARBA" id="ARBA00005883"/>
    </source>
</evidence>
<dbReference type="Proteomes" id="UP001165085">
    <property type="component" value="Unassembled WGS sequence"/>
</dbReference>
<sequence>MTSLSEYTRESYKEAVDSLQDRYEKMQPLLKSFEVSSLDLRKKFSSENTPENILEGAQNPTLKRLLPLVENELEGGCTLLWKIGRHIMLLTPGIEDGNNFGVDVQATCLKTVQDKESFLAGYLGDLGTYFWSRGQVMEKMGGTTWKGDGGIVVVEEEKEEDIDQAEEGDLELSNGGDEKKSAASKKRKSSTDEPSTSNKRTTKKTKTTTTKKIVQKPTKVLPDYVSYLVSLDLKWHAYLKDALRQASDAYLTVLDNLQKNKAKVENPKGGSGEGGQGNHMSMF</sequence>
<feature type="domain" description="Proteasome activator PA28 C-terminal" evidence="4">
    <location>
        <begin position="205"/>
        <end position="271"/>
    </location>
</feature>
<proteinExistence type="inferred from homology"/>
<dbReference type="InterPro" id="IPR009077">
    <property type="entry name" value="Proteasome_activ_PA28"/>
</dbReference>
<comment type="caution">
    <text evidence="5">The sequence shown here is derived from an EMBL/GenBank/DDBJ whole genome shotgun (WGS) entry which is preliminary data.</text>
</comment>
<evidence type="ECO:0000256" key="3">
    <source>
        <dbReference type="SAM" id="MobiDB-lite"/>
    </source>
</evidence>
<dbReference type="InterPro" id="IPR036252">
    <property type="entry name" value="Proteasome_activ_sf"/>
</dbReference>
<dbReference type="GO" id="GO:0005654">
    <property type="term" value="C:nucleoplasm"/>
    <property type="evidence" value="ECO:0007669"/>
    <property type="project" value="TreeGrafter"/>
</dbReference>
<feature type="compositionally biased region" description="Acidic residues" evidence="3">
    <location>
        <begin position="157"/>
        <end position="170"/>
    </location>
</feature>
<dbReference type="PANTHER" id="PTHR10660">
    <property type="entry name" value="PROTEASOME REGULATOR PA28"/>
    <property type="match status" value="1"/>
</dbReference>
<feature type="domain" description="Proteasome activator PA28 C-terminal" evidence="4">
    <location>
        <begin position="58"/>
        <end position="140"/>
    </location>
</feature>
<evidence type="ECO:0000256" key="2">
    <source>
        <dbReference type="ARBA" id="ARBA00022942"/>
    </source>
</evidence>
<dbReference type="OrthoDB" id="6591885at2759"/>
<protein>
    <recommendedName>
        <fullName evidence="4">Proteasome activator PA28 C-terminal domain-containing protein</fullName>
    </recommendedName>
</protein>
<dbReference type="AlphaFoldDB" id="A0A9W6ZYZ4"/>
<gene>
    <name evidence="5" type="ORF">TrST_g13572</name>
</gene>
<evidence type="ECO:0000313" key="6">
    <source>
        <dbReference type="Proteomes" id="UP001165085"/>
    </source>
</evidence>
<keyword evidence="2" id="KW-0647">Proteasome</keyword>
<dbReference type="PANTHER" id="PTHR10660:SF2">
    <property type="entry name" value="LD45860P"/>
    <property type="match status" value="1"/>
</dbReference>
<dbReference type="GO" id="GO:2000045">
    <property type="term" value="P:regulation of G1/S transition of mitotic cell cycle"/>
    <property type="evidence" value="ECO:0007669"/>
    <property type="project" value="TreeGrafter"/>
</dbReference>
<dbReference type="InterPro" id="IPR003186">
    <property type="entry name" value="PA28_C"/>
</dbReference>
<dbReference type="GO" id="GO:0008537">
    <property type="term" value="C:proteasome activator complex"/>
    <property type="evidence" value="ECO:0007669"/>
    <property type="project" value="InterPro"/>
</dbReference>
<dbReference type="InterPro" id="IPR036997">
    <property type="entry name" value="PA28_C_sf"/>
</dbReference>
<reference evidence="6" key="1">
    <citation type="journal article" date="2023" name="Commun. Biol.">
        <title>Genome analysis of Parmales, the sister group of diatoms, reveals the evolutionary specialization of diatoms from phago-mixotrophs to photoautotrophs.</title>
        <authorList>
            <person name="Ban H."/>
            <person name="Sato S."/>
            <person name="Yoshikawa S."/>
            <person name="Yamada K."/>
            <person name="Nakamura Y."/>
            <person name="Ichinomiya M."/>
            <person name="Sato N."/>
            <person name="Blanc-Mathieu R."/>
            <person name="Endo H."/>
            <person name="Kuwata A."/>
            <person name="Ogata H."/>
        </authorList>
    </citation>
    <scope>NUCLEOTIDE SEQUENCE [LARGE SCALE GENOMIC DNA]</scope>
    <source>
        <strain evidence="6">NIES 3701</strain>
    </source>
</reference>
<organism evidence="5 6">
    <name type="scientific">Triparma strigata</name>
    <dbReference type="NCBI Taxonomy" id="1606541"/>
    <lineage>
        <taxon>Eukaryota</taxon>
        <taxon>Sar</taxon>
        <taxon>Stramenopiles</taxon>
        <taxon>Ochrophyta</taxon>
        <taxon>Bolidophyceae</taxon>
        <taxon>Parmales</taxon>
        <taxon>Triparmaceae</taxon>
        <taxon>Triparma</taxon>
    </lineage>
</organism>
<accession>A0A9W6ZYZ4</accession>
<dbReference type="GO" id="GO:0005737">
    <property type="term" value="C:cytoplasm"/>
    <property type="evidence" value="ECO:0007669"/>
    <property type="project" value="TreeGrafter"/>
</dbReference>
<feature type="region of interest" description="Disordered" evidence="3">
    <location>
        <begin position="263"/>
        <end position="283"/>
    </location>
</feature>
<dbReference type="GO" id="GO:0061133">
    <property type="term" value="F:endopeptidase activator activity"/>
    <property type="evidence" value="ECO:0007669"/>
    <property type="project" value="TreeGrafter"/>
</dbReference>
<dbReference type="GO" id="GO:0061136">
    <property type="term" value="P:regulation of proteasomal protein catabolic process"/>
    <property type="evidence" value="ECO:0007669"/>
    <property type="project" value="TreeGrafter"/>
</dbReference>
<feature type="region of interest" description="Disordered" evidence="3">
    <location>
        <begin position="157"/>
        <end position="213"/>
    </location>
</feature>
<dbReference type="Pfam" id="PF02252">
    <property type="entry name" value="PA28_C"/>
    <property type="match status" value="2"/>
</dbReference>
<dbReference type="Gene3D" id="1.20.120.180">
    <property type="entry name" value="Proteasome activator pa28, C-terminal domain"/>
    <property type="match status" value="1"/>
</dbReference>
<name>A0A9W6ZYZ4_9STRA</name>
<keyword evidence="6" id="KW-1185">Reference proteome</keyword>
<evidence type="ECO:0000313" key="5">
    <source>
        <dbReference type="EMBL" id="GMH62481.1"/>
    </source>
</evidence>
<dbReference type="EMBL" id="BRXY01000078">
    <property type="protein sequence ID" value="GMH62481.1"/>
    <property type="molecule type" value="Genomic_DNA"/>
</dbReference>
<dbReference type="SUPFAM" id="SSF47216">
    <property type="entry name" value="Proteasome activator"/>
    <property type="match status" value="2"/>
</dbReference>